<evidence type="ECO:0008006" key="2">
    <source>
        <dbReference type="Google" id="ProtNLM"/>
    </source>
</evidence>
<dbReference type="InterPro" id="IPR010349">
    <property type="entry name" value="Asparaginase_II"/>
</dbReference>
<dbReference type="PANTHER" id="PTHR42110:SF1">
    <property type="entry name" value="L-ASPARAGINASE, PUTATIVE (AFU_ORTHOLOGUE AFUA_3G11890)-RELATED"/>
    <property type="match status" value="1"/>
</dbReference>
<protein>
    <recommendedName>
        <fullName evidence="2">Asparaginase</fullName>
    </recommendedName>
</protein>
<evidence type="ECO:0000313" key="1">
    <source>
        <dbReference type="EMBL" id="VAV90565.1"/>
    </source>
</evidence>
<dbReference type="EMBL" id="UOEC01000079">
    <property type="protein sequence ID" value="VAV90565.1"/>
    <property type="molecule type" value="Genomic_DNA"/>
</dbReference>
<reference evidence="1" key="1">
    <citation type="submission" date="2018-06" db="EMBL/GenBank/DDBJ databases">
        <authorList>
            <person name="Zhirakovskaya E."/>
        </authorList>
    </citation>
    <scope>NUCLEOTIDE SEQUENCE</scope>
</reference>
<proteinExistence type="predicted"/>
<organism evidence="1">
    <name type="scientific">hydrothermal vent metagenome</name>
    <dbReference type="NCBI Taxonomy" id="652676"/>
    <lineage>
        <taxon>unclassified sequences</taxon>
        <taxon>metagenomes</taxon>
        <taxon>ecological metagenomes</taxon>
    </lineage>
</organism>
<dbReference type="Pfam" id="PF06089">
    <property type="entry name" value="Asparaginase_II"/>
    <property type="match status" value="1"/>
</dbReference>
<gene>
    <name evidence="1" type="ORF">MNBD_ALPHA08-2134</name>
</gene>
<accession>A0A3B0S5C9</accession>
<name>A0A3B0S5C9_9ZZZZ</name>
<dbReference type="AlphaFoldDB" id="A0A3B0S5C9"/>
<dbReference type="PANTHER" id="PTHR42110">
    <property type="entry name" value="L-ASPARAGINASE, PUTATIVE (AFU_ORTHOLOGUE AFUA_3G11890)-RELATED"/>
    <property type="match status" value="1"/>
</dbReference>
<sequence length="329" mass="35242">MTAVNPVLVEVVRGDVIESRHRGAYAIVDKTGKVIASAGDIATPIYPRSAIKALQALPLVESGAAEHFNLSDAEIALACSSHNGERTHVDGARAVLEKAGGNETELACGSQWPSDDYKLLLSGGKPSDIYNNCSGKHAGMLAYAHHMGFDPKDYWKINHPVQQAVAQTISEVCDYDLSKADWAFDGCSLPNWTMPLENLALGFSRFASGKTLSPARKAAAEKIITAVRAHPFMVAGTKRFCTKLMQAVPRAFVKTGAEGVFCACIPHADIGIALKCDDGAPRASEPATAAILASLDVWSNKERQTLKGFSQVTITNRRNIKTGHIRATV</sequence>